<dbReference type="InterPro" id="IPR015424">
    <property type="entry name" value="PyrdxlP-dep_Trfase"/>
</dbReference>
<evidence type="ECO:0000313" key="8">
    <source>
        <dbReference type="EMBL" id="ADO74959.1"/>
    </source>
</evidence>
<dbReference type="GO" id="GO:0004058">
    <property type="term" value="F:aromatic-L-amino-acid decarboxylase activity"/>
    <property type="evidence" value="ECO:0007669"/>
    <property type="project" value="UniProtKB-EC"/>
</dbReference>
<dbReference type="GO" id="GO:0019752">
    <property type="term" value="P:carboxylic acid metabolic process"/>
    <property type="evidence" value="ECO:0007669"/>
    <property type="project" value="InterPro"/>
</dbReference>
<dbReference type="eggNOG" id="COG0076">
    <property type="taxonomic scope" value="Bacteria"/>
</dbReference>
<dbReference type="GO" id="GO:0004837">
    <property type="term" value="F:tyrosine decarboxylase activity"/>
    <property type="evidence" value="ECO:0007669"/>
    <property type="project" value="UniProtKB-EC"/>
</dbReference>
<dbReference type="Proteomes" id="UP000001351">
    <property type="component" value="Chromosome"/>
</dbReference>
<dbReference type="SUPFAM" id="SSF53383">
    <property type="entry name" value="PLP-dependent transferases"/>
    <property type="match status" value="1"/>
</dbReference>
<dbReference type="InterPro" id="IPR002129">
    <property type="entry name" value="PyrdxlP-dep_de-COase"/>
</dbReference>
<dbReference type="PANTHER" id="PTHR11999:SF70">
    <property type="entry name" value="MIP05841P"/>
    <property type="match status" value="1"/>
</dbReference>
<evidence type="ECO:0000256" key="3">
    <source>
        <dbReference type="ARBA" id="ARBA00022793"/>
    </source>
</evidence>
<dbReference type="PATRIC" id="fig|378806.16.peg.6815"/>
<dbReference type="PRINTS" id="PR00800">
    <property type="entry name" value="YHDCRBOXLASE"/>
</dbReference>
<keyword evidence="3" id="KW-0210">Decarboxylase</keyword>
<dbReference type="InterPro" id="IPR010977">
    <property type="entry name" value="Aromatic_deC"/>
</dbReference>
<organism evidence="9 11">
    <name type="scientific">Stigmatella aurantiaca (strain DW4/3-1)</name>
    <dbReference type="NCBI Taxonomy" id="378806"/>
    <lineage>
        <taxon>Bacteria</taxon>
        <taxon>Pseudomonadati</taxon>
        <taxon>Myxococcota</taxon>
        <taxon>Myxococcia</taxon>
        <taxon>Myxococcales</taxon>
        <taxon>Cystobacterineae</taxon>
        <taxon>Archangiaceae</taxon>
        <taxon>Stigmatella</taxon>
    </lineage>
</organism>
<proteinExistence type="inferred from homology"/>
<dbReference type="Gene3D" id="3.90.1150.10">
    <property type="entry name" value="Aspartate Aminotransferase, domain 1"/>
    <property type="match status" value="1"/>
</dbReference>
<evidence type="ECO:0000313" key="11">
    <source>
        <dbReference type="Proteomes" id="UP000032702"/>
    </source>
</evidence>
<dbReference type="HOGENOM" id="CLU_011856_3_1_7"/>
<dbReference type="Proteomes" id="UP000032702">
    <property type="component" value="Unassembled WGS sequence"/>
</dbReference>
<dbReference type="InterPro" id="IPR021115">
    <property type="entry name" value="Pyridoxal-P_BS"/>
</dbReference>
<dbReference type="GO" id="GO:0006520">
    <property type="term" value="P:amino acid metabolic process"/>
    <property type="evidence" value="ECO:0007669"/>
    <property type="project" value="InterPro"/>
</dbReference>
<reference evidence="8 10" key="2">
    <citation type="journal article" date="2011" name="Mol. Biol. Evol.">
        <title>Comparative genomic analysis of fruiting body formation in Myxococcales.</title>
        <authorList>
            <person name="Huntley S."/>
            <person name="Hamann N."/>
            <person name="Wegener-Feldbrugge S."/>
            <person name="Treuner-Lange A."/>
            <person name="Kube M."/>
            <person name="Reinhardt R."/>
            <person name="Klages S."/>
            <person name="Muller R."/>
            <person name="Ronning C.M."/>
            <person name="Nierman W.C."/>
            <person name="Sogaard-Andersen L."/>
        </authorList>
    </citation>
    <scope>NUCLEOTIDE SEQUENCE [LARGE SCALE GENOMIC DNA]</scope>
    <source>
        <strain evidence="8 10">DW4/3-1</strain>
    </source>
</reference>
<dbReference type="AlphaFoldDB" id="Q095X3"/>
<dbReference type="InterPro" id="IPR015421">
    <property type="entry name" value="PyrdxlP-dep_Trfase_major"/>
</dbReference>
<dbReference type="EMBL" id="CP002271">
    <property type="protein sequence ID" value="ADO74959.1"/>
    <property type="molecule type" value="Genomic_DNA"/>
</dbReference>
<dbReference type="RefSeq" id="WP_002612919.1">
    <property type="nucleotide sequence ID" value="NC_014623.1"/>
</dbReference>
<accession>Q095X3</accession>
<dbReference type="PANTHER" id="PTHR11999">
    <property type="entry name" value="GROUP II PYRIDOXAL-5-PHOSPHATE DECARBOXYLASE"/>
    <property type="match status" value="1"/>
</dbReference>
<keyword evidence="10" id="KW-1185">Reference proteome</keyword>
<dbReference type="GO" id="GO:0005737">
    <property type="term" value="C:cytoplasm"/>
    <property type="evidence" value="ECO:0007669"/>
    <property type="project" value="TreeGrafter"/>
</dbReference>
<dbReference type="EMBL" id="AAMD01000031">
    <property type="protein sequence ID" value="EAU67564.1"/>
    <property type="molecule type" value="Genomic_DNA"/>
</dbReference>
<dbReference type="GO" id="GO:0030170">
    <property type="term" value="F:pyridoxal phosphate binding"/>
    <property type="evidence" value="ECO:0007669"/>
    <property type="project" value="InterPro"/>
</dbReference>
<dbReference type="Gene3D" id="3.40.640.10">
    <property type="entry name" value="Type I PLP-dependent aspartate aminotransferase-like (Major domain)"/>
    <property type="match status" value="1"/>
</dbReference>
<evidence type="ECO:0000256" key="6">
    <source>
        <dbReference type="PIRSR" id="PIRSR602129-50"/>
    </source>
</evidence>
<dbReference type="STRING" id="378806.STAUR_7203"/>
<reference evidence="9 11" key="1">
    <citation type="submission" date="2006-04" db="EMBL/GenBank/DDBJ databases">
        <authorList>
            <person name="Nierman W.C."/>
        </authorList>
    </citation>
    <scope>NUCLEOTIDE SEQUENCE [LARGE SCALE GENOMIC DNA]</scope>
    <source>
        <strain evidence="9 11">DW4/3-1</strain>
    </source>
</reference>
<comment type="similarity">
    <text evidence="2 7">Belongs to the group II decarboxylase family.</text>
</comment>
<dbReference type="KEGG" id="sur:STAUR_7203"/>
<dbReference type="Pfam" id="PF00282">
    <property type="entry name" value="Pyridoxal_deC"/>
    <property type="match status" value="1"/>
</dbReference>
<evidence type="ECO:0000256" key="2">
    <source>
        <dbReference type="ARBA" id="ARBA00009533"/>
    </source>
</evidence>
<dbReference type="EC" id="4.1.1.25" evidence="9"/>
<dbReference type="InterPro" id="IPR015422">
    <property type="entry name" value="PyrdxlP-dep_Trfase_small"/>
</dbReference>
<dbReference type="PROSITE" id="PS00392">
    <property type="entry name" value="DDC_GAD_HDC_YDC"/>
    <property type="match status" value="1"/>
</dbReference>
<protein>
    <submittedName>
        <fullName evidence="8">Aromatic-L-amino-acid decarboxylase</fullName>
        <ecNumber evidence="8">4.1.1.28</ecNumber>
    </submittedName>
    <submittedName>
        <fullName evidence="9">Tyrosine decarboxylase 1</fullName>
        <ecNumber evidence="9">4.1.1.25</ecNumber>
    </submittedName>
</protein>
<comment type="cofactor">
    <cofactor evidence="1 6 7">
        <name>pyridoxal 5'-phosphate</name>
        <dbReference type="ChEBI" id="CHEBI:597326"/>
    </cofactor>
</comment>
<dbReference type="OrthoDB" id="9803665at2"/>
<keyword evidence="4 6" id="KW-0663">Pyridoxal phosphate</keyword>
<evidence type="ECO:0000256" key="5">
    <source>
        <dbReference type="ARBA" id="ARBA00023239"/>
    </source>
</evidence>
<dbReference type="EC" id="4.1.1.28" evidence="8"/>
<evidence type="ECO:0000313" key="10">
    <source>
        <dbReference type="Proteomes" id="UP000001351"/>
    </source>
</evidence>
<sequence length="504" mass="54625">MSEKQEGAVPHLAAEEFRQLGYRMVDWIAGYWDRLESFPVRAPVAPGDVAARLPPHPPEQGLDGEKGWEAVFQDLEQVVLPGTTHWQSPSFFGYFPANVSGPAVLGELLSAGLGVQGMLWSTGPACTELEARVMDWLVELLGLPASFLSTSPTGGGVIQGSASEATLVAMVAARARIRRMSPGDAPLVAYASTQVHSSLLKAAMLCGVARDASDTTHVRTIATDATYGLNPEALERAITEDLAAGKRPFFVCATLGTTSSGAVDRLGPIGEVLARTGVTASGGWLHVDAAWAGAALVCPEFREGLAGMEAVDSFCFDPHKWLLTNFDCDAFFTRDRGALLEALSVMPEYLRNTASASGSVTDYRDWQVPLGRRFRALKLWLVLRHYGRQGLQAYIREHVRLAQRFVGWVAQDARFELAVPRSLALVCFRLAARPAEASAATDARNRALLERLNATGEVFLSHTVLPGVGERPTRYVLRMAIGGTRTQEGHVRACWELLQRLASE</sequence>
<evidence type="ECO:0000313" key="9">
    <source>
        <dbReference type="EMBL" id="EAU67564.1"/>
    </source>
</evidence>
<evidence type="ECO:0000256" key="1">
    <source>
        <dbReference type="ARBA" id="ARBA00001933"/>
    </source>
</evidence>
<name>Q095X3_STIAD</name>
<dbReference type="Gene3D" id="1.20.1340.10">
    <property type="entry name" value="dopa decarboxylase, N-terminal domain"/>
    <property type="match status" value="1"/>
</dbReference>
<gene>
    <name evidence="8" type="ordered locus">STAUR_7203</name>
    <name evidence="9" type="ORF">STIAU_5920</name>
</gene>
<feature type="modified residue" description="N6-(pyridoxal phosphate)lysine" evidence="6">
    <location>
        <position position="320"/>
    </location>
</feature>
<evidence type="ECO:0000256" key="4">
    <source>
        <dbReference type="ARBA" id="ARBA00022898"/>
    </source>
</evidence>
<keyword evidence="5 7" id="KW-0456">Lyase</keyword>
<evidence type="ECO:0000256" key="7">
    <source>
        <dbReference type="RuleBase" id="RU000382"/>
    </source>
</evidence>